<dbReference type="NCBIfam" id="TIGR02675">
    <property type="entry name" value="tape_meas_nterm"/>
    <property type="match status" value="1"/>
</dbReference>
<comment type="caution">
    <text evidence="3">The sequence shown here is derived from an EMBL/GenBank/DDBJ whole genome shotgun (WGS) entry which is preliminary data.</text>
</comment>
<dbReference type="EMBL" id="QICS01000019">
    <property type="protein sequence ID" value="PXV85087.1"/>
    <property type="molecule type" value="Genomic_DNA"/>
</dbReference>
<gene>
    <name evidence="3" type="ORF">C8E03_11911</name>
</gene>
<keyword evidence="1" id="KW-0472">Membrane</keyword>
<protein>
    <submittedName>
        <fullName evidence="3">Tape measure domain-containing protein</fullName>
    </submittedName>
</protein>
<dbReference type="InterPro" id="IPR013491">
    <property type="entry name" value="Tape_meas_N"/>
</dbReference>
<reference evidence="3 4" key="1">
    <citation type="submission" date="2018-05" db="EMBL/GenBank/DDBJ databases">
        <title>Genomic Encyclopedia of Type Strains, Phase IV (KMG-IV): sequencing the most valuable type-strain genomes for metagenomic binning, comparative biology and taxonomic classification.</title>
        <authorList>
            <person name="Goeker M."/>
        </authorList>
    </citation>
    <scope>NUCLEOTIDE SEQUENCE [LARGE SCALE GENOMIC DNA]</scope>
    <source>
        <strain evidence="3 4">DSM 28816</strain>
    </source>
</reference>
<dbReference type="AlphaFoldDB" id="A0A318EGK3"/>
<evidence type="ECO:0000313" key="4">
    <source>
        <dbReference type="Proteomes" id="UP000247523"/>
    </source>
</evidence>
<name>A0A318EGK3_9FIRM</name>
<dbReference type="Pfam" id="PF20155">
    <property type="entry name" value="TMP_3"/>
    <property type="match status" value="1"/>
</dbReference>
<feature type="transmembrane region" description="Helical" evidence="1">
    <location>
        <begin position="460"/>
        <end position="489"/>
    </location>
</feature>
<sequence length="708" mass="74775">MAGIHTSVNVNDGLSAAFRTMTQSINVCLSSFIEMQEAAGQGVNTASIQAARSALNDVDITAGQVADEIAEARNRQQQFNNEVTRGNSAMSGLVGKAIGLVGAYASLQGIKGLAAISDTMTQTTARLDLMNDDLQTTAELQQKIFQSAQDSRAAYTDMASTISKLGLLASKAFSSNDEIIEFAELMNKGFVVGGSSATEQASAMYQLTQAMAAGKLQGDEYRSIIENSPLLAKSIEDYMINVKGAQGSMKDWASDGKLTADVIKAALFGASSEINEAFETMPMTWSQVATSIKNQALVAFQPILTKVNEIANSDKLQSFSNGIVNSLYALASVASGVFDVLVTVGSFLYDNWDMISPVIYGVATAMIFYTGIIIAHNVVLGIKNTLTAIAALRDSVYAAKIMLATGATFAQTAAQVGLNAALLACPLTWIILLIIAVIAVIYLVVAAINHFAGTSYSATGVIIGAFAVLGAFIWNTVVGVLNAIIQFLWSSFVEPFISIIEWVLNAANGGFNSFGDAVANLIGQIISWFLSLGKVVTKIIDAIFGTDWTSGLSSLQNSVLAWGKNESAITINRDAPTINSRIGYGDAWDTGYQFGKGIDDKVSGMFSSDAAAGTQGSILDSLGNIDTNTASGAESTDKIADSLEITDEDLKYLRDIAEREIIDRTVFQSLTVDMGGVSNTVNNMADLDGIGDYLGDVIIQTASASMEG</sequence>
<accession>A0A318EGK3</accession>
<keyword evidence="1" id="KW-1133">Transmembrane helix</keyword>
<feature type="transmembrane region" description="Helical" evidence="1">
    <location>
        <begin position="401"/>
        <end position="423"/>
    </location>
</feature>
<evidence type="ECO:0000259" key="2">
    <source>
        <dbReference type="Pfam" id="PF20155"/>
    </source>
</evidence>
<feature type="transmembrane region" description="Helical" evidence="1">
    <location>
        <begin position="327"/>
        <end position="349"/>
    </location>
</feature>
<feature type="transmembrane region" description="Helical" evidence="1">
    <location>
        <begin position="429"/>
        <end position="448"/>
    </location>
</feature>
<proteinExistence type="predicted"/>
<feature type="domain" description="Tape measure protein N-terminal" evidence="2">
    <location>
        <begin position="112"/>
        <end position="300"/>
    </location>
</feature>
<dbReference type="Proteomes" id="UP000247523">
    <property type="component" value="Unassembled WGS sequence"/>
</dbReference>
<evidence type="ECO:0000256" key="1">
    <source>
        <dbReference type="SAM" id="Phobius"/>
    </source>
</evidence>
<dbReference type="RefSeq" id="WP_110291967.1">
    <property type="nucleotide sequence ID" value="NZ_QICS01000019.1"/>
</dbReference>
<keyword evidence="1" id="KW-0812">Transmembrane</keyword>
<evidence type="ECO:0000313" key="3">
    <source>
        <dbReference type="EMBL" id="PXV85087.1"/>
    </source>
</evidence>
<feature type="transmembrane region" description="Helical" evidence="1">
    <location>
        <begin position="355"/>
        <end position="380"/>
    </location>
</feature>
<organism evidence="3 4">
    <name type="scientific">Lachnotalea glycerini</name>
    <dbReference type="NCBI Taxonomy" id="1763509"/>
    <lineage>
        <taxon>Bacteria</taxon>
        <taxon>Bacillati</taxon>
        <taxon>Bacillota</taxon>
        <taxon>Clostridia</taxon>
        <taxon>Lachnospirales</taxon>
        <taxon>Lachnospiraceae</taxon>
        <taxon>Lachnotalea</taxon>
    </lineage>
</organism>